<dbReference type="SMART" id="SM00014">
    <property type="entry name" value="acidPPc"/>
    <property type="match status" value="1"/>
</dbReference>
<keyword evidence="1" id="KW-0472">Membrane</keyword>
<dbReference type="EMBL" id="JANUBB010000007">
    <property type="protein sequence ID" value="MCS3951898.1"/>
    <property type="molecule type" value="Genomic_DNA"/>
</dbReference>
<feature type="transmembrane region" description="Helical" evidence="1">
    <location>
        <begin position="180"/>
        <end position="197"/>
    </location>
</feature>
<dbReference type="Pfam" id="PF01569">
    <property type="entry name" value="PAP2"/>
    <property type="match status" value="1"/>
</dbReference>
<accession>A0A9X2U8X1</accession>
<dbReference type="PANTHER" id="PTHR14969:SF13">
    <property type="entry name" value="AT30094P"/>
    <property type="match status" value="1"/>
</dbReference>
<evidence type="ECO:0000313" key="3">
    <source>
        <dbReference type="EMBL" id="MCS3951898.1"/>
    </source>
</evidence>
<keyword evidence="1" id="KW-1133">Transmembrane helix</keyword>
<evidence type="ECO:0000259" key="2">
    <source>
        <dbReference type="SMART" id="SM00014"/>
    </source>
</evidence>
<dbReference type="PANTHER" id="PTHR14969">
    <property type="entry name" value="SPHINGOSINE-1-PHOSPHATE PHOSPHOHYDROLASE"/>
    <property type="match status" value="1"/>
</dbReference>
<sequence>MKCAARIALISGSGFVTLAALWVYAPAWRRLDAAGLRWVRARTPDGLLPWAEALTHAGSLPVTTPIAVALAGVLWRRAHRPAAIVWGAGFLGGQIAVLGLKLIFNRTRPYAPDLLMQNFSFPSGHAFTAVVVYGALLCGGWIQWSANWSRGLLALATGLLILATGWSRLVLRVHYPTDVVGGYLLGIAWLALLWMALHRWGAVGPEKLTVGSPEQTML</sequence>
<dbReference type="Proteomes" id="UP001155010">
    <property type="component" value="Unassembled WGS sequence"/>
</dbReference>
<dbReference type="AlphaFoldDB" id="A0A9X2U8X1"/>
<feature type="transmembrane region" description="Helical" evidence="1">
    <location>
        <begin position="82"/>
        <end position="104"/>
    </location>
</feature>
<evidence type="ECO:0000256" key="1">
    <source>
        <dbReference type="SAM" id="Phobius"/>
    </source>
</evidence>
<gene>
    <name evidence="3" type="ORF">GGP83_001854</name>
</gene>
<name>A0A9X2U8X1_9BACT</name>
<dbReference type="EC" id="3.6.1.27" evidence="3"/>
<feature type="transmembrane region" description="Helical" evidence="1">
    <location>
        <begin position="7"/>
        <end position="25"/>
    </location>
</feature>
<protein>
    <submittedName>
        <fullName evidence="3">Undecaprenyl-diphosphatase</fullName>
        <ecNumber evidence="3">3.6.1.27</ecNumber>
    </submittedName>
</protein>
<dbReference type="GO" id="GO:0050380">
    <property type="term" value="F:undecaprenyl-diphosphatase activity"/>
    <property type="evidence" value="ECO:0007669"/>
    <property type="project" value="UniProtKB-EC"/>
</dbReference>
<dbReference type="InterPro" id="IPR000326">
    <property type="entry name" value="PAP2/HPO"/>
</dbReference>
<proteinExistence type="predicted"/>
<feature type="transmembrane region" description="Helical" evidence="1">
    <location>
        <begin position="53"/>
        <end position="75"/>
    </location>
</feature>
<dbReference type="Gene3D" id="1.20.144.10">
    <property type="entry name" value="Phosphatidic acid phosphatase type 2/haloperoxidase"/>
    <property type="match status" value="2"/>
</dbReference>
<keyword evidence="3" id="KW-0378">Hydrolase</keyword>
<feature type="domain" description="Phosphatidic acid phosphatase type 2/haloperoxidase" evidence="2">
    <location>
        <begin position="83"/>
        <end position="194"/>
    </location>
</feature>
<evidence type="ECO:0000313" key="4">
    <source>
        <dbReference type="Proteomes" id="UP001155010"/>
    </source>
</evidence>
<feature type="transmembrane region" description="Helical" evidence="1">
    <location>
        <begin position="124"/>
        <end position="144"/>
    </location>
</feature>
<organism evidence="3 4">
    <name type="scientific">Salinibacter ruber</name>
    <dbReference type="NCBI Taxonomy" id="146919"/>
    <lineage>
        <taxon>Bacteria</taxon>
        <taxon>Pseudomonadati</taxon>
        <taxon>Rhodothermota</taxon>
        <taxon>Rhodothermia</taxon>
        <taxon>Rhodothermales</taxon>
        <taxon>Salinibacteraceae</taxon>
        <taxon>Salinibacter</taxon>
    </lineage>
</organism>
<reference evidence="3" key="1">
    <citation type="submission" date="2022-08" db="EMBL/GenBank/DDBJ databases">
        <title>Genomic Encyclopedia of Type Strains, Phase V (KMG-V): Genome sequencing to study the core and pangenomes of soil and plant-associated prokaryotes.</title>
        <authorList>
            <person name="Whitman W."/>
        </authorList>
    </citation>
    <scope>NUCLEOTIDE SEQUENCE</scope>
    <source>
        <strain evidence="3">SP2017</strain>
    </source>
</reference>
<dbReference type="SUPFAM" id="SSF48317">
    <property type="entry name" value="Acid phosphatase/Vanadium-dependent haloperoxidase"/>
    <property type="match status" value="1"/>
</dbReference>
<comment type="caution">
    <text evidence="3">The sequence shown here is derived from an EMBL/GenBank/DDBJ whole genome shotgun (WGS) entry which is preliminary data.</text>
</comment>
<dbReference type="InterPro" id="IPR036938">
    <property type="entry name" value="PAP2/HPO_sf"/>
</dbReference>
<dbReference type="RefSeq" id="WP_259081928.1">
    <property type="nucleotide sequence ID" value="NZ_JANTZN010000004.1"/>
</dbReference>
<keyword evidence="1" id="KW-0812">Transmembrane</keyword>
<feature type="transmembrane region" description="Helical" evidence="1">
    <location>
        <begin position="151"/>
        <end position="168"/>
    </location>
</feature>
<dbReference type="CDD" id="cd03392">
    <property type="entry name" value="PAP2_like_2"/>
    <property type="match status" value="1"/>
</dbReference>